<organism evidence="1 2">
    <name type="scientific">Grifola frondosa</name>
    <name type="common">Maitake</name>
    <name type="synonym">Polyporus frondosus</name>
    <dbReference type="NCBI Taxonomy" id="5627"/>
    <lineage>
        <taxon>Eukaryota</taxon>
        <taxon>Fungi</taxon>
        <taxon>Dikarya</taxon>
        <taxon>Basidiomycota</taxon>
        <taxon>Agaricomycotina</taxon>
        <taxon>Agaricomycetes</taxon>
        <taxon>Polyporales</taxon>
        <taxon>Grifolaceae</taxon>
        <taxon>Grifola</taxon>
    </lineage>
</organism>
<protein>
    <submittedName>
        <fullName evidence="1">Uncharacterized protein</fullName>
    </submittedName>
</protein>
<reference evidence="1 2" key="1">
    <citation type="submission" date="2016-03" db="EMBL/GenBank/DDBJ databases">
        <title>Whole genome sequencing of Grifola frondosa 9006-11.</title>
        <authorList>
            <person name="Min B."/>
            <person name="Park H."/>
            <person name="Kim J.-G."/>
            <person name="Cho H."/>
            <person name="Oh Y.-L."/>
            <person name="Kong W.-S."/>
            <person name="Choi I.-G."/>
        </authorList>
    </citation>
    <scope>NUCLEOTIDE SEQUENCE [LARGE SCALE GENOMIC DNA]</scope>
    <source>
        <strain evidence="1 2">9006-11</strain>
    </source>
</reference>
<evidence type="ECO:0000313" key="2">
    <source>
        <dbReference type="Proteomes" id="UP000092993"/>
    </source>
</evidence>
<name>A0A1C7M8G1_GRIFR</name>
<dbReference type="AlphaFoldDB" id="A0A1C7M8G1"/>
<dbReference type="EMBL" id="LUGG01000007">
    <property type="protein sequence ID" value="OBZ73200.1"/>
    <property type="molecule type" value="Genomic_DNA"/>
</dbReference>
<accession>A0A1C7M8G1</accession>
<proteinExistence type="predicted"/>
<dbReference type="OrthoDB" id="9876299at2759"/>
<dbReference type="Proteomes" id="UP000092993">
    <property type="component" value="Unassembled WGS sequence"/>
</dbReference>
<comment type="caution">
    <text evidence="1">The sequence shown here is derived from an EMBL/GenBank/DDBJ whole genome shotgun (WGS) entry which is preliminary data.</text>
</comment>
<evidence type="ECO:0000313" key="1">
    <source>
        <dbReference type="EMBL" id="OBZ73200.1"/>
    </source>
</evidence>
<sequence length="101" mass="10686">MYVCTIFRLLTGDLGVVHTTNAFLPLLRAGRAKKVVALSTGLADVELTLASGFAVIIDLEGRAEHGGVPRRGLCVSRGQPGAGEYEAEPAYMGCSFDFILS</sequence>
<keyword evidence="2" id="KW-1185">Reference proteome</keyword>
<gene>
    <name evidence="1" type="ORF">A0H81_06954</name>
</gene>